<reference evidence="3 4" key="1">
    <citation type="submission" date="2018-11" db="EMBL/GenBank/DDBJ databases">
        <title>Genome sequence and assembly of Colletotrichum spinosum.</title>
        <authorList>
            <person name="Gan P."/>
            <person name="Shirasu K."/>
        </authorList>
    </citation>
    <scope>NUCLEOTIDE SEQUENCE [LARGE SCALE GENOMIC DNA]</scope>
    <source>
        <strain evidence="3 4">CBS 515.97</strain>
    </source>
</reference>
<feature type="compositionally biased region" description="Low complexity" evidence="1">
    <location>
        <begin position="201"/>
        <end position="236"/>
    </location>
</feature>
<sequence>MRILAAVLIVAAVIEQGTIVINIDTATVIVAVLITITITEPTTEPDLKRSLEFNPEFDLKRPQHLPYGLLLTHHGRSINRPGRADIKTRSCEFGTTCGIASPNFPGLLACHTTVYTECVVKKIFDPCPQEKDGAIPVCRTYIGPRSNNPIALKMYACEPTSLGHETNVFLYQETGYLLPQTRSSGQTTGLTANNLSSMTVSDASTSGMTSTTGPLSTPTSTPTSTATPAATSNVPSAQAQTPVIVGGVIGGLVILGFVVCFVVWVRTRKPPAVSGPAELPGDQPVEHAGCELDAGGHRGRRREEEFLMPESPVIRHFGNDDFHSVRQRSDLSP</sequence>
<protein>
    <submittedName>
        <fullName evidence="3">Uncharacterized protein</fullName>
    </submittedName>
</protein>
<keyword evidence="4" id="KW-1185">Reference proteome</keyword>
<dbReference type="Proteomes" id="UP000295083">
    <property type="component" value="Unassembled WGS sequence"/>
</dbReference>
<dbReference type="AlphaFoldDB" id="A0A4R8Q0X0"/>
<feature type="transmembrane region" description="Helical" evidence="2">
    <location>
        <begin position="243"/>
        <end position="265"/>
    </location>
</feature>
<evidence type="ECO:0000256" key="2">
    <source>
        <dbReference type="SAM" id="Phobius"/>
    </source>
</evidence>
<evidence type="ECO:0000313" key="4">
    <source>
        <dbReference type="Proteomes" id="UP000295083"/>
    </source>
</evidence>
<name>A0A4R8Q0X0_9PEZI</name>
<feature type="region of interest" description="Disordered" evidence="1">
    <location>
        <begin position="199"/>
        <end position="236"/>
    </location>
</feature>
<accession>A0A4R8Q0X0</accession>
<comment type="caution">
    <text evidence="3">The sequence shown here is derived from an EMBL/GenBank/DDBJ whole genome shotgun (WGS) entry which is preliminary data.</text>
</comment>
<keyword evidence="2" id="KW-0812">Transmembrane</keyword>
<proteinExistence type="predicted"/>
<keyword evidence="2" id="KW-0472">Membrane</keyword>
<keyword evidence="2" id="KW-1133">Transmembrane helix</keyword>
<dbReference type="EMBL" id="QAPG01000138">
    <property type="protein sequence ID" value="TDZ30256.1"/>
    <property type="molecule type" value="Genomic_DNA"/>
</dbReference>
<evidence type="ECO:0000313" key="3">
    <source>
        <dbReference type="EMBL" id="TDZ30256.1"/>
    </source>
</evidence>
<evidence type="ECO:0000256" key="1">
    <source>
        <dbReference type="SAM" id="MobiDB-lite"/>
    </source>
</evidence>
<organism evidence="3 4">
    <name type="scientific">Colletotrichum spinosum</name>
    <dbReference type="NCBI Taxonomy" id="1347390"/>
    <lineage>
        <taxon>Eukaryota</taxon>
        <taxon>Fungi</taxon>
        <taxon>Dikarya</taxon>
        <taxon>Ascomycota</taxon>
        <taxon>Pezizomycotina</taxon>
        <taxon>Sordariomycetes</taxon>
        <taxon>Hypocreomycetidae</taxon>
        <taxon>Glomerellales</taxon>
        <taxon>Glomerellaceae</taxon>
        <taxon>Colletotrichum</taxon>
        <taxon>Colletotrichum orbiculare species complex</taxon>
    </lineage>
</organism>
<gene>
    <name evidence="3" type="ORF">C8035_v003099</name>
</gene>